<accession>A0A318LMH8</accession>
<evidence type="ECO:0000313" key="2">
    <source>
        <dbReference type="Proteomes" id="UP000247892"/>
    </source>
</evidence>
<reference evidence="1 2" key="1">
    <citation type="submission" date="2016-07" db="EMBL/GenBank/DDBJ databases">
        <title>Draft genome sequence of Prauserella sp. YIM 121212, isolated from alkaline soil.</title>
        <authorList>
            <person name="Ruckert C."/>
            <person name="Albersmeier A."/>
            <person name="Jiang C.-L."/>
            <person name="Jiang Y."/>
            <person name="Kalinowski J."/>
            <person name="Schneider O."/>
            <person name="Winkler A."/>
            <person name="Zotchev S.B."/>
        </authorList>
    </citation>
    <scope>NUCLEOTIDE SEQUENCE [LARGE SCALE GENOMIC DNA]</scope>
    <source>
        <strain evidence="1 2">YIM 121212</strain>
    </source>
</reference>
<gene>
    <name evidence="1" type="ORF">BA062_19715</name>
</gene>
<evidence type="ECO:0000313" key="1">
    <source>
        <dbReference type="EMBL" id="PXY30767.1"/>
    </source>
</evidence>
<dbReference type="SUPFAM" id="SSF53474">
    <property type="entry name" value="alpha/beta-Hydrolases"/>
    <property type="match status" value="1"/>
</dbReference>
<name>A0A318LMH8_9PSEU</name>
<organism evidence="1 2">
    <name type="scientific">Prauserella flavalba</name>
    <dbReference type="NCBI Taxonomy" id="1477506"/>
    <lineage>
        <taxon>Bacteria</taxon>
        <taxon>Bacillati</taxon>
        <taxon>Actinomycetota</taxon>
        <taxon>Actinomycetes</taxon>
        <taxon>Pseudonocardiales</taxon>
        <taxon>Pseudonocardiaceae</taxon>
        <taxon>Prauserella</taxon>
    </lineage>
</organism>
<dbReference type="Gene3D" id="3.40.50.1820">
    <property type="entry name" value="alpha/beta hydrolase"/>
    <property type="match status" value="1"/>
</dbReference>
<proteinExistence type="predicted"/>
<protein>
    <submittedName>
        <fullName evidence="1">Uncharacterized protein</fullName>
    </submittedName>
</protein>
<dbReference type="InterPro" id="IPR029058">
    <property type="entry name" value="AB_hydrolase_fold"/>
</dbReference>
<dbReference type="Proteomes" id="UP000247892">
    <property type="component" value="Unassembled WGS sequence"/>
</dbReference>
<sequence>MAKREQVVLVMLAMIPRLLRHPVWQPKDPAQGRGRGVLLIPGFGFGDHSLSLTGRWLRARGYRPLGARIGMNIGCATTLRDRIERRLEQHAEATGGRVVVLGQSRGGWLGRLAAVRRPDLVRGLVMLGSPVRDPLGAHPRIVRVARRLARLSMLGVPGLLTADCFTGTCYRTNSAALAQHLPPDVPAVSVYSRNDSIAPWRLCEDPDAEGVEVHSSHTGMGLDPEFYAAVEPRLAEWARDDLPSVRSA</sequence>
<comment type="caution">
    <text evidence="1">The sequence shown here is derived from an EMBL/GenBank/DDBJ whole genome shotgun (WGS) entry which is preliminary data.</text>
</comment>
<dbReference type="EMBL" id="MASU01000007">
    <property type="protein sequence ID" value="PXY30767.1"/>
    <property type="molecule type" value="Genomic_DNA"/>
</dbReference>
<keyword evidence="2" id="KW-1185">Reference proteome</keyword>
<dbReference type="AlphaFoldDB" id="A0A318LMH8"/>